<name>A0ABR2L6C7_9EUKA</name>
<protein>
    <submittedName>
        <fullName evidence="2">Uncharacterized protein</fullName>
    </submittedName>
</protein>
<reference evidence="2 3" key="1">
    <citation type="submission" date="2024-04" db="EMBL/GenBank/DDBJ databases">
        <title>Tritrichomonas musculus Genome.</title>
        <authorList>
            <person name="Alves-Ferreira E."/>
            <person name="Grigg M."/>
            <person name="Lorenzi H."/>
            <person name="Galac M."/>
        </authorList>
    </citation>
    <scope>NUCLEOTIDE SEQUENCE [LARGE SCALE GENOMIC DNA]</scope>
    <source>
        <strain evidence="2 3">EAF2021</strain>
    </source>
</reference>
<comment type="caution">
    <text evidence="2">The sequence shown here is derived from an EMBL/GenBank/DDBJ whole genome shotgun (WGS) entry which is preliminary data.</text>
</comment>
<sequence>MDVFKERCTHLINMINTLITEVENDYFIPQMLNHTKSAEFIPERMTELFQELLDEERQQFSEEMSSSIQELYNEVKSNKKILDQDRFSNSRTINRVKLQNKSMKMEFDSGNQKLQSLKQIGKTILDEYDLKIRKMETSISNIRKNSSKLRNNIQKLQSFCLSERNLYEENFNSQIFDLKQALKKAMKQINYYATDYQVVQSVSKPKLKKLIKQYKYQNDILNNSMDQMIQLFNGNLSDSESDIQAQISKYIQHIHKPLFIKDKRIRSDSIQHSIENYIREIDDKIQEELIKIQEREYELTQKIESFHTKKNISSRNLRAIYASRQKQRFPIPNSDELNLRYD</sequence>
<organism evidence="2 3">
    <name type="scientific">Tritrichomonas musculus</name>
    <dbReference type="NCBI Taxonomy" id="1915356"/>
    <lineage>
        <taxon>Eukaryota</taxon>
        <taxon>Metamonada</taxon>
        <taxon>Parabasalia</taxon>
        <taxon>Tritrichomonadida</taxon>
        <taxon>Tritrichomonadidae</taxon>
        <taxon>Tritrichomonas</taxon>
    </lineage>
</organism>
<keyword evidence="3" id="KW-1185">Reference proteome</keyword>
<evidence type="ECO:0000313" key="2">
    <source>
        <dbReference type="EMBL" id="KAK8898566.1"/>
    </source>
</evidence>
<dbReference type="EMBL" id="JAPFFF010000001">
    <property type="protein sequence ID" value="KAK8898566.1"/>
    <property type="molecule type" value="Genomic_DNA"/>
</dbReference>
<dbReference type="Proteomes" id="UP001470230">
    <property type="component" value="Unassembled WGS sequence"/>
</dbReference>
<proteinExistence type="predicted"/>
<keyword evidence="1" id="KW-0175">Coiled coil</keyword>
<accession>A0ABR2L6C7</accession>
<evidence type="ECO:0000256" key="1">
    <source>
        <dbReference type="SAM" id="Coils"/>
    </source>
</evidence>
<gene>
    <name evidence="2" type="ORF">M9Y10_000858</name>
</gene>
<evidence type="ECO:0000313" key="3">
    <source>
        <dbReference type="Proteomes" id="UP001470230"/>
    </source>
</evidence>
<feature type="coiled-coil region" evidence="1">
    <location>
        <begin position="125"/>
        <end position="152"/>
    </location>
</feature>